<dbReference type="GO" id="GO:0031640">
    <property type="term" value="P:killing of cells of another organism"/>
    <property type="evidence" value="ECO:0007669"/>
    <property type="project" value="UniProtKB-KW"/>
</dbReference>
<dbReference type="InterPro" id="IPR023346">
    <property type="entry name" value="Lysozyme-like_dom_sf"/>
</dbReference>
<dbReference type="SUPFAM" id="SSF53955">
    <property type="entry name" value="Lysozyme-like"/>
    <property type="match status" value="1"/>
</dbReference>
<dbReference type="Proteomes" id="UP000749559">
    <property type="component" value="Unassembled WGS sequence"/>
</dbReference>
<dbReference type="GO" id="GO:0003796">
    <property type="term" value="F:lysozyme activity"/>
    <property type="evidence" value="ECO:0007669"/>
    <property type="project" value="InterPro"/>
</dbReference>
<keyword evidence="2" id="KW-0081">Bacteriolytic enzyme</keyword>
<evidence type="ECO:0000313" key="4">
    <source>
        <dbReference type="Proteomes" id="UP000749559"/>
    </source>
</evidence>
<dbReference type="Gene3D" id="1.10.530.40">
    <property type="match status" value="1"/>
</dbReference>
<protein>
    <submittedName>
        <fullName evidence="3">Uncharacterized protein</fullName>
    </submittedName>
</protein>
<dbReference type="AlphaFoldDB" id="A0A8J1XE91"/>
<evidence type="ECO:0000256" key="2">
    <source>
        <dbReference type="ARBA" id="ARBA00022638"/>
    </source>
</evidence>
<name>A0A8J1XE91_OWEFU</name>
<keyword evidence="1" id="KW-0929">Antimicrobial</keyword>
<dbReference type="EMBL" id="CAIIXF020000005">
    <property type="protein sequence ID" value="CAH1784970.1"/>
    <property type="molecule type" value="Genomic_DNA"/>
</dbReference>
<evidence type="ECO:0000313" key="3">
    <source>
        <dbReference type="EMBL" id="CAH1784970.1"/>
    </source>
</evidence>
<dbReference type="InterPro" id="IPR023347">
    <property type="entry name" value="Lysozyme_dom_sf"/>
</dbReference>
<dbReference type="InterPro" id="IPR052619">
    <property type="entry name" value="Phage_lysozyme-like"/>
</dbReference>
<sequence>MSWGLKLFMLIVFATIAYGKHGSKEHGSKEHGDRSKQESTYSIDAIADYIKKHEELKTTPYWDTKGITYVGVGFNMSRDGAKRDWKKVLPKVDFDLVKIGEQEIKENEALKLLKADLKNIYIPRAKRIFPKFHRFCPELQSAIVDALFHGDLAKNIQALIKSRKWKEAGEKYIDQRIYKEVVEGEFEGPNYERIINRMNQNKAIFERQECDTPTQCEKDEDCECCNNQPYCRKGMCSECEKDQHCTKKGKSKCEEGNGGNWVCGDPHVSVKLNDGSNTNFCFDVVGKTGEIFQFVKTRHLEIRARLFSPDETRAANWVDVIAIRIDRARITVDENGISDGRDTYAWGSESRVNFGFARMMIRGRFAEIFLGKIVTEIEIRRDHMQFGIYQHGGFGPRVYGILGDVVNQGTFKRDISGNHGNIMLFGGVYPVTEQVKLSSAGKCWFLKYGHLSPLIQKIRDNYIKDTLF</sequence>
<gene>
    <name evidence="3" type="ORF">OFUS_LOCUS11089</name>
</gene>
<dbReference type="OrthoDB" id="6085134at2759"/>
<evidence type="ECO:0000256" key="1">
    <source>
        <dbReference type="ARBA" id="ARBA00022529"/>
    </source>
</evidence>
<keyword evidence="4" id="KW-1185">Reference proteome</keyword>
<proteinExistence type="predicted"/>
<comment type="caution">
    <text evidence="3">The sequence shown here is derived from an EMBL/GenBank/DDBJ whole genome shotgun (WGS) entry which is preliminary data.</text>
</comment>
<reference evidence="3" key="1">
    <citation type="submission" date="2022-03" db="EMBL/GenBank/DDBJ databases">
        <authorList>
            <person name="Martin C."/>
        </authorList>
    </citation>
    <scope>NUCLEOTIDE SEQUENCE</scope>
</reference>
<accession>A0A8J1XE91</accession>
<dbReference type="PANTHER" id="PTHR37406">
    <property type="entry name" value="T4-TYPE LYSOZYME 1-RELATED"/>
    <property type="match status" value="1"/>
</dbReference>
<dbReference type="PANTHER" id="PTHR37406:SF1">
    <property type="entry name" value="T4-TYPE LYSOZYME 1-RELATED"/>
    <property type="match status" value="1"/>
</dbReference>
<organism evidence="3 4">
    <name type="scientific">Owenia fusiformis</name>
    <name type="common">Polychaete worm</name>
    <dbReference type="NCBI Taxonomy" id="6347"/>
    <lineage>
        <taxon>Eukaryota</taxon>
        <taxon>Metazoa</taxon>
        <taxon>Spiralia</taxon>
        <taxon>Lophotrochozoa</taxon>
        <taxon>Annelida</taxon>
        <taxon>Polychaeta</taxon>
        <taxon>Sedentaria</taxon>
        <taxon>Canalipalpata</taxon>
        <taxon>Sabellida</taxon>
        <taxon>Oweniida</taxon>
        <taxon>Oweniidae</taxon>
        <taxon>Owenia</taxon>
    </lineage>
</organism>
<dbReference type="GO" id="GO:0042742">
    <property type="term" value="P:defense response to bacterium"/>
    <property type="evidence" value="ECO:0007669"/>
    <property type="project" value="UniProtKB-KW"/>
</dbReference>